<proteinExistence type="predicted"/>
<feature type="transmembrane region" description="Helical" evidence="9">
    <location>
        <begin position="77"/>
        <end position="98"/>
    </location>
</feature>
<feature type="transmembrane region" description="Helical" evidence="9">
    <location>
        <begin position="180"/>
        <end position="200"/>
    </location>
</feature>
<organism evidence="12 13">
    <name type="scientific">Baia soyae</name>
    <dbReference type="NCBI Taxonomy" id="1544746"/>
    <lineage>
        <taxon>Bacteria</taxon>
        <taxon>Bacillati</taxon>
        <taxon>Bacillota</taxon>
        <taxon>Bacilli</taxon>
        <taxon>Bacillales</taxon>
        <taxon>Thermoactinomycetaceae</taxon>
        <taxon>Baia</taxon>
    </lineage>
</organism>
<reference evidence="12 13" key="1">
    <citation type="submission" date="2019-03" db="EMBL/GenBank/DDBJ databases">
        <title>Genomic Encyclopedia of Type Strains, Phase IV (KMG-IV): sequencing the most valuable type-strain genomes for metagenomic binning, comparative biology and taxonomic classification.</title>
        <authorList>
            <person name="Goeker M."/>
        </authorList>
    </citation>
    <scope>NUCLEOTIDE SEQUENCE [LARGE SCALE GENOMIC DNA]</scope>
    <source>
        <strain evidence="12 13">DSM 46831</strain>
    </source>
</reference>
<evidence type="ECO:0000256" key="3">
    <source>
        <dbReference type="ARBA" id="ARBA00022475"/>
    </source>
</evidence>
<dbReference type="InterPro" id="IPR011527">
    <property type="entry name" value="ABC1_TM_dom"/>
</dbReference>
<dbReference type="PROSITE" id="PS00211">
    <property type="entry name" value="ABC_TRANSPORTER_1"/>
    <property type="match status" value="1"/>
</dbReference>
<dbReference type="InterPro" id="IPR027417">
    <property type="entry name" value="P-loop_NTPase"/>
</dbReference>
<evidence type="ECO:0000256" key="6">
    <source>
        <dbReference type="ARBA" id="ARBA00022840"/>
    </source>
</evidence>
<evidence type="ECO:0000256" key="8">
    <source>
        <dbReference type="ARBA" id="ARBA00023136"/>
    </source>
</evidence>
<feature type="transmembrane region" description="Helical" evidence="9">
    <location>
        <begin position="269"/>
        <end position="291"/>
    </location>
</feature>
<dbReference type="InterPro" id="IPR017871">
    <property type="entry name" value="ABC_transporter-like_CS"/>
</dbReference>
<dbReference type="FunFam" id="3.40.50.300:FF:000221">
    <property type="entry name" value="Multidrug ABC transporter ATP-binding protein"/>
    <property type="match status" value="1"/>
</dbReference>
<feature type="transmembrane region" description="Helical" evidence="9">
    <location>
        <begin position="153"/>
        <end position="174"/>
    </location>
</feature>
<dbReference type="InterPro" id="IPR039421">
    <property type="entry name" value="Type_1_exporter"/>
</dbReference>
<sequence>MKKEDAELEDISLSNILRSIQYWPRVFRILWETHKAYLLIIAVINILQGLTPVVALLTTTQLINSVAKSHQQGTFEAIGWAFAIYVVLGLFSQCLALVENYLNPLFERLLTNRINILIMEKSIQLSLSAFEDSDIQDQLQRARQETSYRPYQIFSSIFTLGTSFITLFSTVALIVAWNAWVAVLLILIPVSSFVSFLRLGKEEFILNYKRAPRQREAWYLGFLLTKDSTFKEVKLFQLGTYLKARYEELFQGFYKEDKRLIRKRSLTSVSFEIFYQMVIGAIILLILWTAYVGQLLVGNVVGMIQATNLTHGTSQGIVQGILSLCQHNLYMKNLFAYLDLEQKSVASLPPSSAEFDVSGIESIEFRNVTFQYPGRGVPALRDISFTLRRGETIAIVGKNGSGKTTLLKCITQLYDDFQGDILINGISIRTINIEELRKKIGVVFQDFVHYEMDVRHNIGFGDIDSINQDDELLQAASQAGIQEMVEELPQKLETRLGLWFEEGHQLSGGQWQRIAIARAFMRKADLYILDEPSSYLDPEAEKDVFDKFYNLVKGKLGIFITHRYSSVSFADKIIVMDQGRIVEQGSHRELMKEDGIYAGLYHLQASSFVMNEDENDA</sequence>
<keyword evidence="4 9" id="KW-0812">Transmembrane</keyword>
<keyword evidence="2" id="KW-0813">Transport</keyword>
<evidence type="ECO:0000259" key="11">
    <source>
        <dbReference type="PROSITE" id="PS50929"/>
    </source>
</evidence>
<dbReference type="GO" id="GO:0005886">
    <property type="term" value="C:plasma membrane"/>
    <property type="evidence" value="ECO:0007669"/>
    <property type="project" value="UniProtKB-SubCell"/>
</dbReference>
<dbReference type="Pfam" id="PF00664">
    <property type="entry name" value="ABC_membrane"/>
    <property type="match status" value="1"/>
</dbReference>
<dbReference type="SUPFAM" id="SSF90123">
    <property type="entry name" value="ABC transporter transmembrane region"/>
    <property type="match status" value="1"/>
</dbReference>
<evidence type="ECO:0000259" key="10">
    <source>
        <dbReference type="PROSITE" id="PS50893"/>
    </source>
</evidence>
<keyword evidence="7 9" id="KW-1133">Transmembrane helix</keyword>
<keyword evidence="6 12" id="KW-0067">ATP-binding</keyword>
<dbReference type="AlphaFoldDB" id="A0A4R2SCG0"/>
<dbReference type="GO" id="GO:0015421">
    <property type="term" value="F:ABC-type oligopeptide transporter activity"/>
    <property type="evidence" value="ECO:0007669"/>
    <property type="project" value="TreeGrafter"/>
</dbReference>
<evidence type="ECO:0000313" key="13">
    <source>
        <dbReference type="Proteomes" id="UP000294746"/>
    </source>
</evidence>
<comment type="caution">
    <text evidence="12">The sequence shown here is derived from an EMBL/GenBank/DDBJ whole genome shotgun (WGS) entry which is preliminary data.</text>
</comment>
<dbReference type="PROSITE" id="PS50929">
    <property type="entry name" value="ABC_TM1F"/>
    <property type="match status" value="1"/>
</dbReference>
<feature type="transmembrane region" description="Helical" evidence="9">
    <location>
        <begin position="36"/>
        <end position="57"/>
    </location>
</feature>
<dbReference type="PANTHER" id="PTHR43394">
    <property type="entry name" value="ATP-DEPENDENT PERMEASE MDL1, MITOCHONDRIAL"/>
    <property type="match status" value="1"/>
</dbReference>
<name>A0A4R2SCG0_9BACL</name>
<gene>
    <name evidence="12" type="ORF">EDD57_10136</name>
</gene>
<keyword evidence="5" id="KW-0547">Nucleotide-binding</keyword>
<dbReference type="Pfam" id="PF00005">
    <property type="entry name" value="ABC_tran"/>
    <property type="match status" value="1"/>
</dbReference>
<accession>A0A4R2SCG0</accession>
<evidence type="ECO:0000256" key="5">
    <source>
        <dbReference type="ARBA" id="ARBA00022741"/>
    </source>
</evidence>
<dbReference type="EMBL" id="SLXV01000001">
    <property type="protein sequence ID" value="TCP70596.1"/>
    <property type="molecule type" value="Genomic_DNA"/>
</dbReference>
<dbReference type="InterPro" id="IPR003439">
    <property type="entry name" value="ABC_transporter-like_ATP-bd"/>
</dbReference>
<keyword evidence="3" id="KW-1003">Cell membrane</keyword>
<evidence type="ECO:0000256" key="9">
    <source>
        <dbReference type="SAM" id="Phobius"/>
    </source>
</evidence>
<dbReference type="GO" id="GO:0005524">
    <property type="term" value="F:ATP binding"/>
    <property type="evidence" value="ECO:0007669"/>
    <property type="project" value="UniProtKB-KW"/>
</dbReference>
<evidence type="ECO:0000256" key="1">
    <source>
        <dbReference type="ARBA" id="ARBA00004651"/>
    </source>
</evidence>
<protein>
    <submittedName>
        <fullName evidence="12">ATP-binding cassette subfamily B protein</fullName>
    </submittedName>
</protein>
<dbReference type="GO" id="GO:0016887">
    <property type="term" value="F:ATP hydrolysis activity"/>
    <property type="evidence" value="ECO:0007669"/>
    <property type="project" value="InterPro"/>
</dbReference>
<evidence type="ECO:0000256" key="2">
    <source>
        <dbReference type="ARBA" id="ARBA00022448"/>
    </source>
</evidence>
<evidence type="ECO:0000256" key="4">
    <source>
        <dbReference type="ARBA" id="ARBA00022692"/>
    </source>
</evidence>
<feature type="domain" description="ABC transmembrane type-1" evidence="11">
    <location>
        <begin position="39"/>
        <end position="308"/>
    </location>
</feature>
<evidence type="ECO:0000256" key="7">
    <source>
        <dbReference type="ARBA" id="ARBA00022989"/>
    </source>
</evidence>
<dbReference type="Proteomes" id="UP000294746">
    <property type="component" value="Unassembled WGS sequence"/>
</dbReference>
<dbReference type="OrthoDB" id="9806127at2"/>
<dbReference type="InterPro" id="IPR036640">
    <property type="entry name" value="ABC1_TM_sf"/>
</dbReference>
<dbReference type="PANTHER" id="PTHR43394:SF1">
    <property type="entry name" value="ATP-BINDING CASSETTE SUB-FAMILY B MEMBER 10, MITOCHONDRIAL"/>
    <property type="match status" value="1"/>
</dbReference>
<dbReference type="PROSITE" id="PS50893">
    <property type="entry name" value="ABC_TRANSPORTER_2"/>
    <property type="match status" value="1"/>
</dbReference>
<dbReference type="SUPFAM" id="SSF52540">
    <property type="entry name" value="P-loop containing nucleoside triphosphate hydrolases"/>
    <property type="match status" value="1"/>
</dbReference>
<comment type="subcellular location">
    <subcellularLocation>
        <location evidence="1">Cell membrane</location>
        <topology evidence="1">Multi-pass membrane protein</topology>
    </subcellularLocation>
</comment>
<keyword evidence="13" id="KW-1185">Reference proteome</keyword>
<dbReference type="InterPro" id="IPR003593">
    <property type="entry name" value="AAA+_ATPase"/>
</dbReference>
<feature type="domain" description="ABC transporter" evidence="10">
    <location>
        <begin position="363"/>
        <end position="603"/>
    </location>
</feature>
<dbReference type="Gene3D" id="3.40.50.300">
    <property type="entry name" value="P-loop containing nucleotide triphosphate hydrolases"/>
    <property type="match status" value="1"/>
</dbReference>
<dbReference type="Gene3D" id="1.20.1560.10">
    <property type="entry name" value="ABC transporter type 1, transmembrane domain"/>
    <property type="match status" value="1"/>
</dbReference>
<keyword evidence="8 9" id="KW-0472">Membrane</keyword>
<dbReference type="SMART" id="SM00382">
    <property type="entry name" value="AAA"/>
    <property type="match status" value="1"/>
</dbReference>
<dbReference type="RefSeq" id="WP_131847147.1">
    <property type="nucleotide sequence ID" value="NZ_SLXV01000001.1"/>
</dbReference>
<evidence type="ECO:0000313" key="12">
    <source>
        <dbReference type="EMBL" id="TCP70596.1"/>
    </source>
</evidence>